<dbReference type="EMBL" id="ASPP01011124">
    <property type="protein sequence ID" value="ETO21993.1"/>
    <property type="molecule type" value="Genomic_DNA"/>
</dbReference>
<feature type="region of interest" description="Disordered" evidence="1">
    <location>
        <begin position="142"/>
        <end position="219"/>
    </location>
</feature>
<evidence type="ECO:0000313" key="3">
    <source>
        <dbReference type="Proteomes" id="UP000023152"/>
    </source>
</evidence>
<evidence type="ECO:0000256" key="1">
    <source>
        <dbReference type="SAM" id="MobiDB-lite"/>
    </source>
</evidence>
<dbReference type="SUPFAM" id="SSF48371">
    <property type="entry name" value="ARM repeat"/>
    <property type="match status" value="1"/>
</dbReference>
<feature type="compositionally biased region" description="Polar residues" evidence="1">
    <location>
        <begin position="142"/>
        <end position="155"/>
    </location>
</feature>
<dbReference type="InterPro" id="IPR016024">
    <property type="entry name" value="ARM-type_fold"/>
</dbReference>
<sequence length="219" mass="26108">MYIYTNTKECLDQIIKSKLPFKFITICLQKPPSKVFLNHTFLALYNLTFNKEYCEILLENGVLTLCTGKWVKDFEVDSVTIQNGAATMYNVLKNLDYRLTPSVEEQCIDTWKYLKANRPSVKEVVDALEKFRSLLKLQKNPQKALQRQQKLQEQSNKQKKETEKRKYQRQEQERESKEKEILQGQKEKQKKKEQHIEEEEEDDEYEDEKSHKSKNCLVM</sequence>
<organism evidence="2 3">
    <name type="scientific">Reticulomyxa filosa</name>
    <dbReference type="NCBI Taxonomy" id="46433"/>
    <lineage>
        <taxon>Eukaryota</taxon>
        <taxon>Sar</taxon>
        <taxon>Rhizaria</taxon>
        <taxon>Retaria</taxon>
        <taxon>Foraminifera</taxon>
        <taxon>Monothalamids</taxon>
        <taxon>Reticulomyxidae</taxon>
        <taxon>Reticulomyxa</taxon>
    </lineage>
</organism>
<evidence type="ECO:0000313" key="2">
    <source>
        <dbReference type="EMBL" id="ETO21993.1"/>
    </source>
</evidence>
<comment type="caution">
    <text evidence="2">The sequence shown here is derived from an EMBL/GenBank/DDBJ whole genome shotgun (WGS) entry which is preliminary data.</text>
</comment>
<name>X6N7V6_RETFI</name>
<proteinExistence type="predicted"/>
<feature type="compositionally biased region" description="Basic and acidic residues" evidence="1">
    <location>
        <begin position="156"/>
        <end position="187"/>
    </location>
</feature>
<feature type="compositionally biased region" description="Acidic residues" evidence="1">
    <location>
        <begin position="196"/>
        <end position="207"/>
    </location>
</feature>
<reference evidence="2 3" key="1">
    <citation type="journal article" date="2013" name="Curr. Biol.">
        <title>The Genome of the Foraminiferan Reticulomyxa filosa.</title>
        <authorList>
            <person name="Glockner G."/>
            <person name="Hulsmann N."/>
            <person name="Schleicher M."/>
            <person name="Noegel A.A."/>
            <person name="Eichinger L."/>
            <person name="Gallinger C."/>
            <person name="Pawlowski J."/>
            <person name="Sierra R."/>
            <person name="Euteneuer U."/>
            <person name="Pillet L."/>
            <person name="Moustafa A."/>
            <person name="Platzer M."/>
            <person name="Groth M."/>
            <person name="Szafranski K."/>
            <person name="Schliwa M."/>
        </authorList>
    </citation>
    <scope>NUCLEOTIDE SEQUENCE [LARGE SCALE GENOMIC DNA]</scope>
</reference>
<gene>
    <name evidence="2" type="ORF">RFI_15209</name>
</gene>
<keyword evidence="3" id="KW-1185">Reference proteome</keyword>
<dbReference type="AlphaFoldDB" id="X6N7V6"/>
<dbReference type="Proteomes" id="UP000023152">
    <property type="component" value="Unassembled WGS sequence"/>
</dbReference>
<accession>X6N7V6</accession>
<protein>
    <submittedName>
        <fullName evidence="2">Uncharacterized protein</fullName>
    </submittedName>
</protein>